<dbReference type="InterPro" id="IPR028082">
    <property type="entry name" value="Peripla_BP_I"/>
</dbReference>
<dbReference type="PANTHER" id="PTHR30146">
    <property type="entry name" value="LACI-RELATED TRANSCRIPTIONAL REPRESSOR"/>
    <property type="match status" value="1"/>
</dbReference>
<dbReference type="InterPro" id="IPR000843">
    <property type="entry name" value="HTH_LacI"/>
</dbReference>
<dbReference type="Pfam" id="PF00356">
    <property type="entry name" value="LacI"/>
    <property type="match status" value="1"/>
</dbReference>
<evidence type="ECO:0000256" key="1">
    <source>
        <dbReference type="ARBA" id="ARBA00023015"/>
    </source>
</evidence>
<dbReference type="SUPFAM" id="SSF47413">
    <property type="entry name" value="lambda repressor-like DNA-binding domains"/>
    <property type="match status" value="1"/>
</dbReference>
<feature type="domain" description="HTH lacI-type" evidence="4">
    <location>
        <begin position="5"/>
        <end position="61"/>
    </location>
</feature>
<dbReference type="PANTHER" id="PTHR30146:SF138">
    <property type="entry name" value="TRANSCRIPTIONAL REGULATORY PROTEIN"/>
    <property type="match status" value="1"/>
</dbReference>
<evidence type="ECO:0000313" key="6">
    <source>
        <dbReference type="Proteomes" id="UP000094969"/>
    </source>
</evidence>
<dbReference type="AlphaFoldDB" id="A0A1D7UCG1"/>
<dbReference type="SMART" id="SM00354">
    <property type="entry name" value="HTH_LACI"/>
    <property type="match status" value="1"/>
</dbReference>
<dbReference type="Gene3D" id="1.10.260.40">
    <property type="entry name" value="lambda repressor-like DNA-binding domains"/>
    <property type="match status" value="1"/>
</dbReference>
<dbReference type="Proteomes" id="UP000094969">
    <property type="component" value="Plasmid unnamed1"/>
</dbReference>
<dbReference type="CDD" id="cd01392">
    <property type="entry name" value="HTH_LacI"/>
    <property type="match status" value="1"/>
</dbReference>
<evidence type="ECO:0000256" key="3">
    <source>
        <dbReference type="ARBA" id="ARBA00023163"/>
    </source>
</evidence>
<accession>A0A1D7UCG1</accession>
<dbReference type="SUPFAM" id="SSF53822">
    <property type="entry name" value="Periplasmic binding protein-like I"/>
    <property type="match status" value="1"/>
</dbReference>
<dbReference type="Gene3D" id="3.40.50.2300">
    <property type="match status" value="2"/>
</dbReference>
<name>A0A1D7UCG1_9HYPH</name>
<dbReference type="GO" id="GO:0000976">
    <property type="term" value="F:transcription cis-regulatory region binding"/>
    <property type="evidence" value="ECO:0007669"/>
    <property type="project" value="TreeGrafter"/>
</dbReference>
<dbReference type="GO" id="GO:0003700">
    <property type="term" value="F:DNA-binding transcription factor activity"/>
    <property type="evidence" value="ECO:0007669"/>
    <property type="project" value="TreeGrafter"/>
</dbReference>
<keyword evidence="6" id="KW-1185">Reference proteome</keyword>
<dbReference type="PROSITE" id="PS50932">
    <property type="entry name" value="HTH_LACI_2"/>
    <property type="match status" value="1"/>
</dbReference>
<dbReference type="EMBL" id="CP017148">
    <property type="protein sequence ID" value="AOO85068.1"/>
    <property type="molecule type" value="Genomic_DNA"/>
</dbReference>
<gene>
    <name evidence="5" type="ORF">BHK69_30650</name>
</gene>
<dbReference type="KEGG" id="bvv:BHK69_30650"/>
<evidence type="ECO:0000313" key="5">
    <source>
        <dbReference type="EMBL" id="AOO85068.1"/>
    </source>
</evidence>
<dbReference type="InterPro" id="IPR046335">
    <property type="entry name" value="LacI/GalR-like_sensor"/>
</dbReference>
<organism evidence="5 6">
    <name type="scientific">Bosea vaviloviae</name>
    <dbReference type="NCBI Taxonomy" id="1526658"/>
    <lineage>
        <taxon>Bacteria</taxon>
        <taxon>Pseudomonadati</taxon>
        <taxon>Pseudomonadota</taxon>
        <taxon>Alphaproteobacteria</taxon>
        <taxon>Hyphomicrobiales</taxon>
        <taxon>Boseaceae</taxon>
        <taxon>Bosea</taxon>
    </lineage>
</organism>
<dbReference type="InterPro" id="IPR010982">
    <property type="entry name" value="Lambda_DNA-bd_dom_sf"/>
</dbReference>
<protein>
    <submittedName>
        <fullName evidence="5">LacI family transcriptional regulator</fullName>
    </submittedName>
</protein>
<dbReference type="CDD" id="cd06267">
    <property type="entry name" value="PBP1_LacI_sugar_binding-like"/>
    <property type="match status" value="1"/>
</dbReference>
<keyword evidence="2" id="KW-0238">DNA-binding</keyword>
<sequence>MAGFTTIKDVAREVGVHPSTVSRALDPSQRDRLGPSIVERVLEAAERLGYRPDAAAASLRSGRSHLIGIIVPDIANPVFSPIISGLERALAARGYALIVVDQPPDRTAQPDILQMLVARRVDGLVLANVSLRDDAVERCLRWQVPVVLVNRAETTARVPSVVSDDIAGMRLAVEHLVGLGHRAIVHVAGPQSLSTGSLRRRGFIEAMAAAGLAVGGDAVMEAAAFTREAGLPAARELLKRRPDATAVIAANDLLALGVYEGLREQGRRCPDDVSVIGHNDMPLVDMVSPPLSTIRISHREMGERTGQLLLDIITGARETITQIVTQPELVARGSTAPPTPLTPQFG</sequence>
<dbReference type="Pfam" id="PF13377">
    <property type="entry name" value="Peripla_BP_3"/>
    <property type="match status" value="1"/>
</dbReference>
<keyword evidence="3" id="KW-0804">Transcription</keyword>
<proteinExistence type="predicted"/>
<dbReference type="OrthoDB" id="7170131at2"/>
<reference evidence="5 6" key="1">
    <citation type="journal article" date="2015" name="Antonie Van Leeuwenhoek">
        <title>Bosea vaviloviae sp. nov., a new species of slow-growing rhizobia isolated from nodules of the relict species Vavilovia formosa (Stev.) Fed.</title>
        <authorList>
            <person name="Safronova V.I."/>
            <person name="Kuznetsova I.G."/>
            <person name="Sazanova A.L."/>
            <person name="Kimeklis A.K."/>
            <person name="Belimov A.A."/>
            <person name="Andronov E.E."/>
            <person name="Pinaev A.G."/>
            <person name="Chizhevskaya E.P."/>
            <person name="Pukhaev A.R."/>
            <person name="Popov K.P."/>
            <person name="Willems A."/>
            <person name="Tikhonovich I.A."/>
        </authorList>
    </citation>
    <scope>NUCLEOTIDE SEQUENCE [LARGE SCALE GENOMIC DNA]</scope>
    <source>
        <strain evidence="5 6">Vaf18</strain>
        <plasmid evidence="5">unnamed1</plasmid>
    </source>
</reference>
<evidence type="ECO:0000259" key="4">
    <source>
        <dbReference type="PROSITE" id="PS50932"/>
    </source>
</evidence>
<dbReference type="RefSeq" id="WP_069694251.1">
    <property type="nucleotide sequence ID" value="NZ_CP017148.1"/>
</dbReference>
<evidence type="ECO:0000256" key="2">
    <source>
        <dbReference type="ARBA" id="ARBA00023125"/>
    </source>
</evidence>
<geneLocation type="plasmid" evidence="5 6">
    <name>unnamed1</name>
</geneLocation>
<keyword evidence="5" id="KW-0614">Plasmid</keyword>
<keyword evidence="1" id="KW-0805">Transcription regulation</keyword>